<keyword evidence="2" id="KW-0282">Flagellum</keyword>
<evidence type="ECO:0000313" key="2">
    <source>
        <dbReference type="EMBL" id="KAK0145808.1"/>
    </source>
</evidence>
<dbReference type="SUPFAM" id="SSF50978">
    <property type="entry name" value="WD40 repeat-like"/>
    <property type="match status" value="1"/>
</dbReference>
<reference evidence="2" key="1">
    <citation type="journal article" date="2023" name="Front. Mar. Sci.">
        <title>A new Merluccius polli reference genome to investigate the effects of global change in West African waters.</title>
        <authorList>
            <person name="Mateo J.L."/>
            <person name="Blanco-Fernandez C."/>
            <person name="Garcia-Vazquez E."/>
            <person name="Machado-Schiaffino G."/>
        </authorList>
    </citation>
    <scope>NUCLEOTIDE SEQUENCE</scope>
    <source>
        <strain evidence="2">C29</strain>
        <tissue evidence="2">Fin</tissue>
    </source>
</reference>
<dbReference type="SMART" id="SM00320">
    <property type="entry name" value="WD40"/>
    <property type="match status" value="4"/>
</dbReference>
<keyword evidence="2" id="KW-0966">Cell projection</keyword>
<evidence type="ECO:0000313" key="3">
    <source>
        <dbReference type="Proteomes" id="UP001174136"/>
    </source>
</evidence>
<dbReference type="PROSITE" id="PS50294">
    <property type="entry name" value="WD_REPEATS_REGION"/>
    <property type="match status" value="1"/>
</dbReference>
<dbReference type="EMBL" id="JAOPHQ010002769">
    <property type="protein sequence ID" value="KAK0145808.1"/>
    <property type="molecule type" value="Genomic_DNA"/>
</dbReference>
<dbReference type="PANTHER" id="PTHR47822">
    <property type="entry name" value="CARBOHYDRATE BINDING DOMAIN CONTAINING PROTEIN"/>
    <property type="match status" value="1"/>
</dbReference>
<gene>
    <name evidence="2" type="primary">CFAP52_1</name>
    <name evidence="2" type="ORF">N1851_015271</name>
</gene>
<dbReference type="PANTHER" id="PTHR47822:SF2">
    <property type="entry name" value="F-BOX AND WD-40 DOMAIN PROTEIN 7"/>
    <property type="match status" value="1"/>
</dbReference>
<keyword evidence="2" id="KW-0969">Cilium</keyword>
<name>A0AA47MSE9_MERPO</name>
<feature type="repeat" description="WD" evidence="1">
    <location>
        <begin position="128"/>
        <end position="169"/>
    </location>
</feature>
<dbReference type="InterPro" id="IPR036322">
    <property type="entry name" value="WD40_repeat_dom_sf"/>
</dbReference>
<dbReference type="InterPro" id="IPR015943">
    <property type="entry name" value="WD40/YVTN_repeat-like_dom_sf"/>
</dbReference>
<accession>A0AA47MSE9</accession>
<dbReference type="AlphaFoldDB" id="A0AA47MSE9"/>
<keyword evidence="3" id="KW-1185">Reference proteome</keyword>
<sequence length="351" mass="38407">MSEQQSQPTLDGDLHLRYELWAYITLKCRQDVMRCQFNKDGSLLAVGLSDGSIKVYSPDSGDQILNLRDSSSSMMPVTGLRFISSSESHCLLLAAYATGSVRCWYPWGGDCLWTLREADGLGDAMDKERDSQRETLCLAVSPAGAKAATGGSDSTVRLYDLHTHQSILTCQARTVMDGHRSRVFAVTFHPERETEFISAGWDNTIQFWDSRQEQAVRRIWGPHVCGEALHVDAAKNQILSGSCRTHDSLEVWDYGSGLKVCDVSDPQQDNKIYTCHWLGESHMIAGGQANTPAGGQDNTLAVINRNSLQTEGRLGGLGSPVFSSSVCVCGKRSGLIAVSSGTSVYLLDHHK</sequence>
<dbReference type="Gene3D" id="2.130.10.10">
    <property type="entry name" value="YVTN repeat-like/Quinoprotein amine dehydrogenase"/>
    <property type="match status" value="2"/>
</dbReference>
<proteinExistence type="predicted"/>
<keyword evidence="1" id="KW-0853">WD repeat</keyword>
<dbReference type="PROSITE" id="PS50082">
    <property type="entry name" value="WD_REPEATS_2"/>
    <property type="match status" value="2"/>
</dbReference>
<dbReference type="InterPro" id="IPR001680">
    <property type="entry name" value="WD40_rpt"/>
</dbReference>
<evidence type="ECO:0000256" key="1">
    <source>
        <dbReference type="PROSITE-ProRule" id="PRU00221"/>
    </source>
</evidence>
<dbReference type="Proteomes" id="UP001174136">
    <property type="component" value="Unassembled WGS sequence"/>
</dbReference>
<feature type="repeat" description="WD" evidence="1">
    <location>
        <begin position="176"/>
        <end position="218"/>
    </location>
</feature>
<organism evidence="2 3">
    <name type="scientific">Merluccius polli</name>
    <name type="common">Benguela hake</name>
    <name type="synonym">Merluccius cadenati</name>
    <dbReference type="NCBI Taxonomy" id="89951"/>
    <lineage>
        <taxon>Eukaryota</taxon>
        <taxon>Metazoa</taxon>
        <taxon>Chordata</taxon>
        <taxon>Craniata</taxon>
        <taxon>Vertebrata</taxon>
        <taxon>Euteleostomi</taxon>
        <taxon>Actinopterygii</taxon>
        <taxon>Neopterygii</taxon>
        <taxon>Teleostei</taxon>
        <taxon>Neoteleostei</taxon>
        <taxon>Acanthomorphata</taxon>
        <taxon>Zeiogadaria</taxon>
        <taxon>Gadariae</taxon>
        <taxon>Gadiformes</taxon>
        <taxon>Gadoidei</taxon>
        <taxon>Merlucciidae</taxon>
        <taxon>Merluccius</taxon>
    </lineage>
</organism>
<protein>
    <submittedName>
        <fullName evidence="2">Cilia- and flagella-associated protein 52</fullName>
    </submittedName>
</protein>
<comment type="caution">
    <text evidence="2">The sequence shown here is derived from an EMBL/GenBank/DDBJ whole genome shotgun (WGS) entry which is preliminary data.</text>
</comment>
<dbReference type="Pfam" id="PF00400">
    <property type="entry name" value="WD40"/>
    <property type="match status" value="3"/>
</dbReference>